<feature type="transmembrane region" description="Helical" evidence="7">
    <location>
        <begin position="200"/>
        <end position="221"/>
    </location>
</feature>
<protein>
    <submittedName>
        <fullName evidence="8">Putative transmembrane protein</fullName>
    </submittedName>
</protein>
<dbReference type="PANTHER" id="PTHR31394">
    <property type="entry name" value="TRANSMEMBRANE PROTEIN 199"/>
    <property type="match status" value="1"/>
</dbReference>
<keyword evidence="3" id="KW-0256">Endoplasmic reticulum</keyword>
<reference evidence="10" key="1">
    <citation type="journal article" date="2020" name="PLoS Negl. Trop. Dis.">
        <title>High-quality nuclear genome for Sarcoptes scabiei-A critical resource for a neglected parasite.</title>
        <authorList>
            <person name="Korhonen P.K."/>
            <person name="Gasser R.B."/>
            <person name="Ma G."/>
            <person name="Wang T."/>
            <person name="Stroehlein A.J."/>
            <person name="Young N.D."/>
            <person name="Ang C.S."/>
            <person name="Fernando D.D."/>
            <person name="Lu H.C."/>
            <person name="Taylor S."/>
            <person name="Reynolds S.L."/>
            <person name="Mofiz E."/>
            <person name="Najaraj S.H."/>
            <person name="Gowda H."/>
            <person name="Madugundu A."/>
            <person name="Renuse S."/>
            <person name="Holt D."/>
            <person name="Pandey A."/>
            <person name="Papenfuss A.T."/>
            <person name="Fischer K."/>
        </authorList>
    </citation>
    <scope>NUCLEOTIDE SEQUENCE [LARGE SCALE GENOMIC DNA]</scope>
</reference>
<keyword evidence="2 7" id="KW-0812">Transmembrane</keyword>
<sequence length="256" mass="30040">MFEDKTLDPRDCKYELLQASELRQQIESLLEYNKNLVDQNENRDSMRSKEKETVLINRRSKTENNKIEAIDDDDDSSLEIANQLQMNKVDGLKNILQRTNNLNGMFNYKDLVELHRLLLFLDKNEKIQNFFYEFLEDNFRICQMPENRKNPLLDARLKQLKLKAATSDYNAMISNVKGYHSRSLDKLSLGEEIRNIKSTILATINAMMVIIATFFFFFFAIKYIRPDYEIGKLVLFSFGAATIVAIAEIYFLMRII</sequence>
<dbReference type="OrthoDB" id="19981at2759"/>
<keyword evidence="6" id="KW-0175">Coiled coil</keyword>
<dbReference type="OMA" id="INAMMVI"/>
<feature type="coiled-coil region" evidence="6">
    <location>
        <begin position="19"/>
        <end position="49"/>
    </location>
</feature>
<dbReference type="Proteomes" id="UP000070412">
    <property type="component" value="Unassembled WGS sequence"/>
</dbReference>
<keyword evidence="10" id="KW-1185">Reference proteome</keyword>
<dbReference type="PANTHER" id="PTHR31394:SF1">
    <property type="entry name" value="TRANSMEMBRANE PROTEIN 199"/>
    <property type="match status" value="1"/>
</dbReference>
<evidence type="ECO:0000256" key="4">
    <source>
        <dbReference type="ARBA" id="ARBA00022989"/>
    </source>
</evidence>
<dbReference type="Pfam" id="PF11712">
    <property type="entry name" value="Vma12"/>
    <property type="match status" value="1"/>
</dbReference>
<keyword evidence="5 7" id="KW-0472">Membrane</keyword>
<dbReference type="EnsemblMetazoa" id="SSS_966s_mrna">
    <property type="protein sequence ID" value="KAF7494139.1"/>
    <property type="gene ID" value="SSS_966"/>
</dbReference>
<evidence type="ECO:0000313" key="9">
    <source>
        <dbReference type="EnsemblMetazoa" id="KAF7494139.1"/>
    </source>
</evidence>
<dbReference type="EMBL" id="WVUK01000054">
    <property type="protein sequence ID" value="KAF7494139.1"/>
    <property type="molecule type" value="Genomic_DNA"/>
</dbReference>
<accession>A0A834RB15</accession>
<organism evidence="8">
    <name type="scientific">Sarcoptes scabiei</name>
    <name type="common">Itch mite</name>
    <name type="synonym">Acarus scabiei</name>
    <dbReference type="NCBI Taxonomy" id="52283"/>
    <lineage>
        <taxon>Eukaryota</taxon>
        <taxon>Metazoa</taxon>
        <taxon>Ecdysozoa</taxon>
        <taxon>Arthropoda</taxon>
        <taxon>Chelicerata</taxon>
        <taxon>Arachnida</taxon>
        <taxon>Acari</taxon>
        <taxon>Acariformes</taxon>
        <taxon>Sarcoptiformes</taxon>
        <taxon>Astigmata</taxon>
        <taxon>Psoroptidia</taxon>
        <taxon>Sarcoptoidea</taxon>
        <taxon>Sarcoptidae</taxon>
        <taxon>Sarcoptinae</taxon>
        <taxon>Sarcoptes</taxon>
    </lineage>
</organism>
<name>A0A834RB15_SARSC</name>
<dbReference type="AlphaFoldDB" id="A0A834RB15"/>
<evidence type="ECO:0000256" key="7">
    <source>
        <dbReference type="SAM" id="Phobius"/>
    </source>
</evidence>
<evidence type="ECO:0000256" key="6">
    <source>
        <dbReference type="SAM" id="Coils"/>
    </source>
</evidence>
<evidence type="ECO:0000256" key="5">
    <source>
        <dbReference type="ARBA" id="ARBA00023136"/>
    </source>
</evidence>
<evidence type="ECO:0000256" key="2">
    <source>
        <dbReference type="ARBA" id="ARBA00022692"/>
    </source>
</evidence>
<evidence type="ECO:0000313" key="8">
    <source>
        <dbReference type="EMBL" id="KAF7494139.1"/>
    </source>
</evidence>
<proteinExistence type="predicted"/>
<evidence type="ECO:0000256" key="3">
    <source>
        <dbReference type="ARBA" id="ARBA00022824"/>
    </source>
</evidence>
<feature type="transmembrane region" description="Helical" evidence="7">
    <location>
        <begin position="233"/>
        <end position="253"/>
    </location>
</feature>
<gene>
    <name evidence="8" type="primary">SSS_966g</name>
    <name evidence="8" type="ORF">SSS_966</name>
</gene>
<comment type="subcellular location">
    <subcellularLocation>
        <location evidence="1">Endoplasmic reticulum membrane</location>
        <topology evidence="1">Multi-pass membrane protein</topology>
    </subcellularLocation>
</comment>
<dbReference type="GO" id="GO:0005789">
    <property type="term" value="C:endoplasmic reticulum membrane"/>
    <property type="evidence" value="ECO:0007669"/>
    <property type="project" value="UniProtKB-SubCell"/>
</dbReference>
<dbReference type="GO" id="GO:0070072">
    <property type="term" value="P:vacuolar proton-transporting V-type ATPase complex assembly"/>
    <property type="evidence" value="ECO:0007669"/>
    <property type="project" value="InterPro"/>
</dbReference>
<reference evidence="9" key="3">
    <citation type="submission" date="2022-06" db="UniProtKB">
        <authorList>
            <consortium name="EnsemblMetazoa"/>
        </authorList>
    </citation>
    <scope>IDENTIFICATION</scope>
</reference>
<dbReference type="InterPro" id="IPR021013">
    <property type="entry name" value="ATPase_Vma12"/>
</dbReference>
<keyword evidence="4 7" id="KW-1133">Transmembrane helix</keyword>
<reference evidence="8" key="2">
    <citation type="submission" date="2020-01" db="EMBL/GenBank/DDBJ databases">
        <authorList>
            <person name="Korhonen P.K.K."/>
            <person name="Guangxu M.G."/>
            <person name="Wang T.W."/>
            <person name="Stroehlein A.J.S."/>
            <person name="Young N.D."/>
            <person name="Ang C.-S.A."/>
            <person name="Fernando D.W.F."/>
            <person name="Lu H.L."/>
            <person name="Taylor S.T."/>
            <person name="Ehtesham M.E.M."/>
            <person name="Najaraj S.H.N."/>
            <person name="Harsha G.H.G."/>
            <person name="Madugundu A.M."/>
            <person name="Renuse S.R."/>
            <person name="Holt D.H."/>
            <person name="Pandey A.P."/>
            <person name="Papenfuss A.P."/>
            <person name="Gasser R.B.G."/>
            <person name="Fischer K.F."/>
        </authorList>
    </citation>
    <scope>NUCLEOTIDE SEQUENCE</scope>
    <source>
        <strain evidence="8">SSS_KF_BRIS2020</strain>
    </source>
</reference>
<evidence type="ECO:0000256" key="1">
    <source>
        <dbReference type="ARBA" id="ARBA00004477"/>
    </source>
</evidence>
<evidence type="ECO:0000313" key="10">
    <source>
        <dbReference type="Proteomes" id="UP000070412"/>
    </source>
</evidence>